<feature type="region of interest" description="Disordered" evidence="1">
    <location>
        <begin position="1"/>
        <end position="24"/>
    </location>
</feature>
<gene>
    <name evidence="2" type="ORF">R3P38DRAFT_3451264</name>
</gene>
<protein>
    <submittedName>
        <fullName evidence="2">Uncharacterized protein</fullName>
    </submittedName>
</protein>
<name>A0AAV9ZLF9_9AGAR</name>
<comment type="caution">
    <text evidence="2">The sequence shown here is derived from an EMBL/GenBank/DDBJ whole genome shotgun (WGS) entry which is preliminary data.</text>
</comment>
<evidence type="ECO:0000256" key="1">
    <source>
        <dbReference type="SAM" id="MobiDB-lite"/>
    </source>
</evidence>
<dbReference type="Proteomes" id="UP001362999">
    <property type="component" value="Unassembled WGS sequence"/>
</dbReference>
<dbReference type="EMBL" id="JAWWNJ010000133">
    <property type="protein sequence ID" value="KAK6985058.1"/>
    <property type="molecule type" value="Genomic_DNA"/>
</dbReference>
<dbReference type="InterPro" id="IPR046521">
    <property type="entry name" value="DUF6698"/>
</dbReference>
<accession>A0AAV9ZLF9</accession>
<evidence type="ECO:0000313" key="3">
    <source>
        <dbReference type="Proteomes" id="UP001362999"/>
    </source>
</evidence>
<proteinExistence type="predicted"/>
<dbReference type="Pfam" id="PF20414">
    <property type="entry name" value="DUF6698"/>
    <property type="match status" value="1"/>
</dbReference>
<keyword evidence="3" id="KW-1185">Reference proteome</keyword>
<sequence length="391" mass="43232">MGRLTRRSGNAQRNNRRARREPMEHKASYDQLLYAAKFLVRGHNPFLDVGMVLDCGAAEVFKEEFEVADPDSHAKHVLAFTKMMDSVPKTNLYIVEKFFLSENDGDWAHLVSMFPESAKSARQQDTSSLKPHVNYFLEADPAQLKEGEPTADDVIASLIGHTLVIDATEFPSFFYPDNQFDADDLQARLFQGPALPRVGRHIWTQPVSALDPTKAISRNSNARAHGDSKVTKEMVAYIAVQARTIISTSNWDTDDGAFSNMDLFDGIVRLLDDDTDTWVTETLAWYDDQIFGKRKGRVASAPAASSAPKKSAVEVILAKRAAAASAAADQTAPVSSRQLLHAPCFAAQRPLLNQIAHVLRTIPLVDARSNDYKDTCLSTITCCILKCDDSV</sequence>
<dbReference type="AlphaFoldDB" id="A0AAV9ZLF9"/>
<organism evidence="2 3">
    <name type="scientific">Favolaschia claudopus</name>
    <dbReference type="NCBI Taxonomy" id="2862362"/>
    <lineage>
        <taxon>Eukaryota</taxon>
        <taxon>Fungi</taxon>
        <taxon>Dikarya</taxon>
        <taxon>Basidiomycota</taxon>
        <taxon>Agaricomycotina</taxon>
        <taxon>Agaricomycetes</taxon>
        <taxon>Agaricomycetidae</taxon>
        <taxon>Agaricales</taxon>
        <taxon>Marasmiineae</taxon>
        <taxon>Mycenaceae</taxon>
        <taxon>Favolaschia</taxon>
    </lineage>
</organism>
<reference evidence="2 3" key="1">
    <citation type="journal article" date="2024" name="J Genomics">
        <title>Draft genome sequencing and assembly of Favolaschia claudopus CIRM-BRFM 2984 isolated from oak limbs.</title>
        <authorList>
            <person name="Navarro D."/>
            <person name="Drula E."/>
            <person name="Chaduli D."/>
            <person name="Cazenave R."/>
            <person name="Ahrendt S."/>
            <person name="Wang J."/>
            <person name="Lipzen A."/>
            <person name="Daum C."/>
            <person name="Barry K."/>
            <person name="Grigoriev I.V."/>
            <person name="Favel A."/>
            <person name="Rosso M.N."/>
            <person name="Martin F."/>
        </authorList>
    </citation>
    <scope>NUCLEOTIDE SEQUENCE [LARGE SCALE GENOMIC DNA]</scope>
    <source>
        <strain evidence="2 3">CIRM-BRFM 2984</strain>
    </source>
</reference>
<evidence type="ECO:0000313" key="2">
    <source>
        <dbReference type="EMBL" id="KAK6985058.1"/>
    </source>
</evidence>